<evidence type="ECO:0000313" key="1">
    <source>
        <dbReference type="EnsemblMetazoa" id="ACOM031965-PA.1"/>
    </source>
</evidence>
<dbReference type="EnsemblMetazoa" id="ACOM031965-RA">
    <property type="protein sequence ID" value="ACOM031965-PA.1"/>
    <property type="gene ID" value="ACOM031965"/>
</dbReference>
<protein>
    <submittedName>
        <fullName evidence="1">Uncharacterized protein</fullName>
    </submittedName>
</protein>
<dbReference type="Proteomes" id="UP000075882">
    <property type="component" value="Unassembled WGS sequence"/>
</dbReference>
<organism evidence="1">
    <name type="scientific">Anopheles coluzzii</name>
    <name type="common">African malaria mosquito</name>
    <dbReference type="NCBI Taxonomy" id="1518534"/>
    <lineage>
        <taxon>Eukaryota</taxon>
        <taxon>Metazoa</taxon>
        <taxon>Ecdysozoa</taxon>
        <taxon>Arthropoda</taxon>
        <taxon>Hexapoda</taxon>
        <taxon>Insecta</taxon>
        <taxon>Pterygota</taxon>
        <taxon>Neoptera</taxon>
        <taxon>Endopterygota</taxon>
        <taxon>Diptera</taxon>
        <taxon>Nematocera</taxon>
        <taxon>Culicoidea</taxon>
        <taxon>Culicidae</taxon>
        <taxon>Anophelinae</taxon>
        <taxon>Anopheles</taxon>
    </lineage>
</organism>
<proteinExistence type="predicted"/>
<reference evidence="1" key="1">
    <citation type="submission" date="2022-08" db="UniProtKB">
        <authorList>
            <consortium name="EnsemblMetazoa"/>
        </authorList>
    </citation>
    <scope>IDENTIFICATION</scope>
</reference>
<accession>A0A8W7PHR0</accession>
<name>A0A8W7PHR0_ANOCL</name>
<dbReference type="AlphaFoldDB" id="A0A8W7PHR0"/>
<sequence>MIWTNCFGQLSQVYILGPSEFASLSSICCSNSRCTVGVLAPPFGSGESSRPLPVDGRLPRAGGSSFAGCCCCCCWSSSELGVGLPPPGDVQELFDMSTCSMCTASKNDVCLMMAGVVSAPAVPTAVDSSCLHTKGRSWRPRDAASTGWVPLFGAMFGAVIVTAGTSSTYSSGRWSSIVVHSISVWSAYTCGT</sequence>